<comment type="caution">
    <text evidence="2">The sequence shown here is derived from an EMBL/GenBank/DDBJ whole genome shotgun (WGS) entry which is preliminary data.</text>
</comment>
<accession>A0A0F9ILH4</accession>
<keyword evidence="1" id="KW-0175">Coiled coil</keyword>
<organism evidence="2">
    <name type="scientific">marine sediment metagenome</name>
    <dbReference type="NCBI Taxonomy" id="412755"/>
    <lineage>
        <taxon>unclassified sequences</taxon>
        <taxon>metagenomes</taxon>
        <taxon>ecological metagenomes</taxon>
    </lineage>
</organism>
<proteinExistence type="predicted"/>
<sequence length="87" mass="9957">MTVYHGDGGDLVKRLRVGADFTYNEDMKEAADCIEAQQAEIERLTRIINEARIAVNDEWPKHPTDEDLYGFYMMVRNAVAAYDEATK</sequence>
<name>A0A0F9ILH4_9ZZZZ</name>
<evidence type="ECO:0000256" key="1">
    <source>
        <dbReference type="SAM" id="Coils"/>
    </source>
</evidence>
<evidence type="ECO:0000313" key="2">
    <source>
        <dbReference type="EMBL" id="KKM39533.1"/>
    </source>
</evidence>
<dbReference type="EMBL" id="LAZR01012118">
    <property type="protein sequence ID" value="KKM39533.1"/>
    <property type="molecule type" value="Genomic_DNA"/>
</dbReference>
<protein>
    <submittedName>
        <fullName evidence="2">Uncharacterized protein</fullName>
    </submittedName>
</protein>
<dbReference type="AlphaFoldDB" id="A0A0F9ILH4"/>
<gene>
    <name evidence="2" type="ORF">LCGC14_1564390</name>
</gene>
<feature type="coiled-coil region" evidence="1">
    <location>
        <begin position="24"/>
        <end position="54"/>
    </location>
</feature>
<reference evidence="2" key="1">
    <citation type="journal article" date="2015" name="Nature">
        <title>Complex archaea that bridge the gap between prokaryotes and eukaryotes.</title>
        <authorList>
            <person name="Spang A."/>
            <person name="Saw J.H."/>
            <person name="Jorgensen S.L."/>
            <person name="Zaremba-Niedzwiedzka K."/>
            <person name="Martijn J."/>
            <person name="Lind A.E."/>
            <person name="van Eijk R."/>
            <person name="Schleper C."/>
            <person name="Guy L."/>
            <person name="Ettema T.J."/>
        </authorList>
    </citation>
    <scope>NUCLEOTIDE SEQUENCE</scope>
</reference>